<dbReference type="SMART" id="SM00384">
    <property type="entry name" value="AT_hook"/>
    <property type="match status" value="2"/>
</dbReference>
<comment type="caution">
    <text evidence="2">The sequence shown here is derived from an EMBL/GenBank/DDBJ whole genome shotgun (WGS) entry which is preliminary data.</text>
</comment>
<dbReference type="AlphaFoldDB" id="A0A9W8ZP76"/>
<evidence type="ECO:0000256" key="1">
    <source>
        <dbReference type="SAM" id="MobiDB-lite"/>
    </source>
</evidence>
<sequence length="789" mass="86084">MALNSSTRRSSDPWHGNKPSHDSFDTWVSRNGKDAFKDFKKAHPSTKLSYDTWRQTDQVFGPYLFYVTSMIWNEDGDSDDGSTKRRRISRVPDENPKKTATTNGNGAPRTAGSATPTPATNLDEVIASGKRKRKPRKKYMSDELVASDGEPADEVEAATPITEEETPAAPAIAINGRRKSTTRKPRKKPISDETISPEDENEDPMEVDAHPIASPLPVRSAPRTAAAAKQAESPKKATPKQVSLKKSRKSFLVRLPFHLWDAVNLEDKSEEMVLDEDTDNGEASIAEVSRPATTSATKSKPATSNDLETETHADEAVDPEDEGTPDPSAANTRRGLRNRKPAQQRPYYHDAQVFEDVETEEEVEVDSELEAVSREESLEAPPPSKPKHFKGKGRAWKKDGSDEDEEFVTPKEKKAAKAAQAKADREKVKSEKAKVAEEAQDITWALWDALIQDTDHLWNPNNPNNPDHISNRDKQKQEPQTNGSANDVAQHAPKETPKETPKQKKKGGRAKKNLSEDIVRDDSDDEAPQATPSQPPKRGRGRPRKSALSSEIVRDDSDDEAPAASKQASPLAQEAASPEEPLGLTTPPKTKSTSRPSTAKSTTEATTPKKRGRPRKSSAATTPAKLTTKAAREAEDDQLQRHGSTATDTAEPKTTETRTSISAAPEDCPMPNVNRGAALVESLYPREQRKPSHASSESTPAPDSAPEPVHRAPPAPSMLPAAAPVENKLKEVAAVARPDETSQDETKTLNAALALTEAKSESPVETPIIEDEDEGNMSADMELSSDSEL</sequence>
<evidence type="ECO:0000313" key="2">
    <source>
        <dbReference type="EMBL" id="KAJ4412823.1"/>
    </source>
</evidence>
<feature type="compositionally biased region" description="Low complexity" evidence="1">
    <location>
        <begin position="619"/>
        <end position="629"/>
    </location>
</feature>
<protein>
    <submittedName>
        <fullName evidence="2">Uncharacterized protein</fullName>
    </submittedName>
</protein>
<dbReference type="GO" id="GO:0003677">
    <property type="term" value="F:DNA binding"/>
    <property type="evidence" value="ECO:0007669"/>
    <property type="project" value="InterPro"/>
</dbReference>
<feature type="compositionally biased region" description="Polar residues" evidence="1">
    <location>
        <begin position="478"/>
        <end position="487"/>
    </location>
</feature>
<feature type="compositionally biased region" description="Basic residues" evidence="1">
    <location>
        <begin position="176"/>
        <end position="188"/>
    </location>
</feature>
<feature type="compositionally biased region" description="Basic residues" evidence="1">
    <location>
        <begin position="385"/>
        <end position="395"/>
    </location>
</feature>
<keyword evidence="3" id="KW-1185">Reference proteome</keyword>
<feature type="compositionally biased region" description="Basic and acidic residues" evidence="1">
    <location>
        <begin position="422"/>
        <end position="437"/>
    </location>
</feature>
<gene>
    <name evidence="2" type="ORF">N0V91_000585</name>
</gene>
<organism evidence="2 3">
    <name type="scientific">Didymella pomorum</name>
    <dbReference type="NCBI Taxonomy" id="749634"/>
    <lineage>
        <taxon>Eukaryota</taxon>
        <taxon>Fungi</taxon>
        <taxon>Dikarya</taxon>
        <taxon>Ascomycota</taxon>
        <taxon>Pezizomycotina</taxon>
        <taxon>Dothideomycetes</taxon>
        <taxon>Pleosporomycetidae</taxon>
        <taxon>Pleosporales</taxon>
        <taxon>Pleosporineae</taxon>
        <taxon>Didymellaceae</taxon>
        <taxon>Didymella</taxon>
    </lineage>
</organism>
<feature type="region of interest" description="Disordered" evidence="1">
    <location>
        <begin position="455"/>
        <end position="789"/>
    </location>
</feature>
<name>A0A9W8ZP76_9PLEO</name>
<feature type="compositionally biased region" description="Acidic residues" evidence="1">
    <location>
        <begin position="195"/>
        <end position="206"/>
    </location>
</feature>
<dbReference type="EMBL" id="JAPEVA010000002">
    <property type="protein sequence ID" value="KAJ4412823.1"/>
    <property type="molecule type" value="Genomic_DNA"/>
</dbReference>
<evidence type="ECO:0000313" key="3">
    <source>
        <dbReference type="Proteomes" id="UP001140510"/>
    </source>
</evidence>
<reference evidence="2" key="1">
    <citation type="submission" date="2022-10" db="EMBL/GenBank/DDBJ databases">
        <title>Tapping the CABI collections for fungal endophytes: first genome assemblies for Collariella, Neodidymelliopsis, Ascochyta clinopodiicola, Didymella pomorum, Didymosphaeria variabile, Neocosmospora piperis and Neocucurbitaria cava.</title>
        <authorList>
            <person name="Hill R."/>
        </authorList>
    </citation>
    <scope>NUCLEOTIDE SEQUENCE</scope>
    <source>
        <strain evidence="2">IMI 355091</strain>
    </source>
</reference>
<feature type="compositionally biased region" description="Basic residues" evidence="1">
    <location>
        <begin position="503"/>
        <end position="512"/>
    </location>
</feature>
<dbReference type="OrthoDB" id="3795696at2759"/>
<dbReference type="InterPro" id="IPR017956">
    <property type="entry name" value="AT_hook_DNA-bd_motif"/>
</dbReference>
<dbReference type="Proteomes" id="UP001140510">
    <property type="component" value="Unassembled WGS sequence"/>
</dbReference>
<feature type="region of interest" description="Disordered" evidence="1">
    <location>
        <begin position="1"/>
        <end position="26"/>
    </location>
</feature>
<feature type="compositionally biased region" description="Acidic residues" evidence="1">
    <location>
        <begin position="150"/>
        <end position="166"/>
    </location>
</feature>
<proteinExistence type="predicted"/>
<accession>A0A9W8ZP76</accession>
<feature type="compositionally biased region" description="Acidic residues" evidence="1">
    <location>
        <begin position="353"/>
        <end position="369"/>
    </location>
</feature>
<feature type="region of interest" description="Disordered" evidence="1">
    <location>
        <begin position="75"/>
        <end position="248"/>
    </location>
</feature>
<feature type="compositionally biased region" description="Basic residues" evidence="1">
    <location>
        <begin position="129"/>
        <end position="138"/>
    </location>
</feature>
<feature type="compositionally biased region" description="Basic and acidic residues" evidence="1">
    <location>
        <begin position="492"/>
        <end position="502"/>
    </location>
</feature>
<feature type="compositionally biased region" description="Polar residues" evidence="1">
    <location>
        <begin position="459"/>
        <end position="468"/>
    </location>
</feature>
<feature type="region of interest" description="Disordered" evidence="1">
    <location>
        <begin position="264"/>
        <end position="437"/>
    </location>
</feature>
<feature type="compositionally biased region" description="Low complexity" evidence="1">
    <location>
        <begin position="585"/>
        <end position="603"/>
    </location>
</feature>
<dbReference type="PRINTS" id="PR00929">
    <property type="entry name" value="ATHOOK"/>
</dbReference>
<feature type="compositionally biased region" description="Basic and acidic residues" evidence="1">
    <location>
        <begin position="727"/>
        <end position="747"/>
    </location>
</feature>
<feature type="compositionally biased region" description="Low complexity" evidence="1">
    <location>
        <begin position="291"/>
        <end position="304"/>
    </location>
</feature>